<accession>A0A0W0SVR2</accession>
<organism evidence="2 3">
    <name type="scientific">Legionella drozanskii LLAP-1</name>
    <dbReference type="NCBI Taxonomy" id="1212489"/>
    <lineage>
        <taxon>Bacteria</taxon>
        <taxon>Pseudomonadati</taxon>
        <taxon>Pseudomonadota</taxon>
        <taxon>Gammaproteobacteria</taxon>
        <taxon>Legionellales</taxon>
        <taxon>Legionellaceae</taxon>
        <taxon>Legionella</taxon>
    </lineage>
</organism>
<dbReference type="Proteomes" id="UP000054736">
    <property type="component" value="Unassembled WGS sequence"/>
</dbReference>
<dbReference type="AlphaFoldDB" id="A0A0W0SVR2"/>
<evidence type="ECO:0000313" key="3">
    <source>
        <dbReference type="Proteomes" id="UP000054736"/>
    </source>
</evidence>
<evidence type="ECO:0000256" key="1">
    <source>
        <dbReference type="SAM" id="MobiDB-lite"/>
    </source>
</evidence>
<gene>
    <name evidence="2" type="ORF">Ldro_1097</name>
</gene>
<feature type="compositionally biased region" description="Basic and acidic residues" evidence="1">
    <location>
        <begin position="1046"/>
        <end position="1056"/>
    </location>
</feature>
<protein>
    <submittedName>
        <fullName evidence="2">Coiled-coil-containing protein</fullName>
    </submittedName>
</protein>
<proteinExistence type="predicted"/>
<dbReference type="PATRIC" id="fig|1212489.4.peg.1155"/>
<sequence>MKSIDEIQVELKIILDKLTLNNMSDFISTYEINEDSSEKKEDVFYYHFVDNKIVVQFYYLDGSVENFDVELNADDDLTTIKQKIILKAMRLGYIGILKEFKNILKILGDIDRMVIGNETSVLLQEKIQIYNDNLRDLEQYFSRTEDLNLLEDLKLNNRLSPLPGPINTKSVQIASSAPARERFYRRSQDGHLCYKTHADGKKIIGCKLSEVNKKKYDKTEILIAIDENQQLLVNIEGKLVIIDPSIEDKKKIAFKIIEGKKFNNQELRAILEAIAVKTGTKYNLKYELNRFGENVSDVLAEDGDPYSVGANTSRVDRVISYIPKKSSSRTSYIPTKRNNKNLNELRDRILVHKNKVVEILVNQLALEKFDWLNVNREQLRANYPCLIITFPAINLEGLGRVDFNRDGKEIPKGYPEFITHLMIAQINLKLKAKNLYPLIERRQSFGFLTPTLSEVETGVRLSLGLTPNKEWIDCVIEGIKETNTALNELEFKKAQDPLLVRNFLGGELCGEAHKYLFNLYNRKETSQIITRKEVSSVLEVAAKKPKVFLSKTDIDRQNLIKIEKGALKKYYYFNEIENIIIIYDKSGNKSIPVDKNKINYFLKNNFDEEKIYSLNDEQEIWLIDAINHAIPSFDEKHKSDNEFNVIYSEIMLVYLKIINSNSELPDISDSNDLEYLTRSLCETQDLAVKYLLKKNPLITEDTSDEDSDNEFTQKNYYSPAGMSALFAPLYAARKVFNSKTNMATPYGCDLWNYFEVALTWNKALDINQFIRCDWTEEMYKRNSFKIVHQKLAEDASLPPLNYLAGQICFKHIIPIIYAHKIKGKKLDIQEIIVQCFDEISQELKINSKHIDHYPSLQENLNDILEKGIRIINEFSLTYINEKTIDKLQKPVVYYADNNPCINKENIEVNTAVQVLANLLKESVHPQVFVLDTTSSTTDQIQTFITEFNKQDKIPILVTATSMAKHHELGLDLWQGGINKAYLSARCTQDKEKVEDFSRFTRELKSVTRSTESGLSRFARRFIREKLHTTFMSTELQRERAFFPSIKKEKLKNKERNNNSSLSPRNFNRVD</sequence>
<name>A0A0W0SVR2_9GAMM</name>
<evidence type="ECO:0000313" key="2">
    <source>
        <dbReference type="EMBL" id="KTC87478.1"/>
    </source>
</evidence>
<dbReference type="EMBL" id="LNXY01000020">
    <property type="protein sequence ID" value="KTC87478.1"/>
    <property type="molecule type" value="Genomic_DNA"/>
</dbReference>
<comment type="caution">
    <text evidence="2">The sequence shown here is derived from an EMBL/GenBank/DDBJ whole genome shotgun (WGS) entry which is preliminary data.</text>
</comment>
<keyword evidence="3" id="KW-1185">Reference proteome</keyword>
<reference evidence="2 3" key="1">
    <citation type="submission" date="2015-11" db="EMBL/GenBank/DDBJ databases">
        <title>Genomic analysis of 38 Legionella species identifies large and diverse effector repertoires.</title>
        <authorList>
            <person name="Burstein D."/>
            <person name="Amaro F."/>
            <person name="Zusman T."/>
            <person name="Lifshitz Z."/>
            <person name="Cohen O."/>
            <person name="Gilbert J.A."/>
            <person name="Pupko T."/>
            <person name="Shuman H.A."/>
            <person name="Segal G."/>
        </authorList>
    </citation>
    <scope>NUCLEOTIDE SEQUENCE [LARGE SCALE GENOMIC DNA]</scope>
    <source>
        <strain evidence="2 3">ATCC 700990</strain>
    </source>
</reference>
<dbReference type="RefSeq" id="WP_157066463.1">
    <property type="nucleotide sequence ID" value="NZ_LNXY01000020.1"/>
</dbReference>
<feature type="region of interest" description="Disordered" evidence="1">
    <location>
        <begin position="1046"/>
        <end position="1070"/>
    </location>
</feature>